<evidence type="ECO:0000313" key="8">
    <source>
        <dbReference type="Proteomes" id="UP000192578"/>
    </source>
</evidence>
<feature type="domain" description="Calponin-homology (CH)" evidence="6">
    <location>
        <begin position="207"/>
        <end position="309"/>
    </location>
</feature>
<dbReference type="InterPro" id="IPR001715">
    <property type="entry name" value="CH_dom"/>
</dbReference>
<feature type="domain" description="Calponin-homology (CH)" evidence="6">
    <location>
        <begin position="82"/>
        <end position="187"/>
    </location>
</feature>
<dbReference type="SMART" id="SM00557">
    <property type="entry name" value="IG_FLMN"/>
    <property type="match status" value="3"/>
</dbReference>
<feature type="compositionally biased region" description="Basic and acidic residues" evidence="5">
    <location>
        <begin position="28"/>
        <end position="45"/>
    </location>
</feature>
<dbReference type="PROSITE" id="PS50194">
    <property type="entry name" value="FILAMIN_REPEAT"/>
    <property type="match status" value="3"/>
</dbReference>
<feature type="repeat" description="Filamin" evidence="4">
    <location>
        <begin position="607"/>
        <end position="702"/>
    </location>
</feature>
<dbReference type="OrthoDB" id="18740at2759"/>
<dbReference type="InterPro" id="IPR013783">
    <property type="entry name" value="Ig-like_fold"/>
</dbReference>
<dbReference type="PROSITE" id="PS50021">
    <property type="entry name" value="CH"/>
    <property type="match status" value="2"/>
</dbReference>
<feature type="repeat" description="Filamin" evidence="4">
    <location>
        <begin position="318"/>
        <end position="415"/>
    </location>
</feature>
<dbReference type="PANTHER" id="PTHR38537">
    <property type="entry name" value="JITTERBUG, ISOFORM N"/>
    <property type="match status" value="1"/>
</dbReference>
<dbReference type="Pfam" id="PF00630">
    <property type="entry name" value="Filamin"/>
    <property type="match status" value="3"/>
</dbReference>
<dbReference type="InterPro" id="IPR001298">
    <property type="entry name" value="Filamin/ABP280_rpt"/>
</dbReference>
<dbReference type="AlphaFoldDB" id="A0A1W0WD20"/>
<sequence length="703" mass="76320">MSRMYSPQASQDGRAGKARVTTSTSSSTKREVLSEFDRLLMESSRRVPGAGDSGDRSDVSGEEQQQMAIMEKDLREDAPWKRIQQKTFTRWINEHLKTAGESIGDLETDLSDGLQLIRLLELLTRKRFPRFNKAPAFRSQKLENVSLALAFLDEEGVKIVSIDSTDIVDGRLKLILALIWALILKYSISSLKLCDEEEEGDSAWEKMTPKEKLLSWFSSKLPLPVKNFTTDWNDGRACGALDNAVAPGLCPDWESWDPKDALRNATEAMNLAEKWLGVPQLISPEDMIDPNMDEQSMMTYLAQFPIAQPKPGAPFYAKSSGDARAVRCTGRGLQSTGIRIGDEVFFQVCTKTAGEGALTATVIGPDAQQVPLENTGKVSTAVHEFSYAPEKPGLHYVHVLFGGRHVPKSPFEVKVGMPWNSKIEASGPGLAGGVVGSAAEFSVDAKGEAGMLGPSQVTIECKDRGDLKASVKYWPTLPGEYAVHILCGEEDIPGSPFMADIVERPDAVDSPVAAVVRITQQESSSPLKTESVDSSETTEVTEDGTTIVTRRETRMTSQVMTSSSSHHVVQTFTEELGEAGLGLGGLDMLSLGASASGGAQDIRSLGGTRCDVTKVVASGSGLERAACNKTNTFVVKADSAAGYNMLMVGIYGKILHAHEVQVQHLGHAHYQVNYKLKERGEYLLSVKYGDVHIPGSPFVINCV</sequence>
<dbReference type="PROSITE" id="PS00019">
    <property type="entry name" value="ACTININ_1"/>
    <property type="match status" value="1"/>
</dbReference>
<dbReference type="InterPro" id="IPR036872">
    <property type="entry name" value="CH_dom_sf"/>
</dbReference>
<dbReference type="Pfam" id="PF00307">
    <property type="entry name" value="CH"/>
    <property type="match status" value="2"/>
</dbReference>
<accession>A0A1W0WD20</accession>
<name>A0A1W0WD20_HYPEX</name>
<keyword evidence="2" id="KW-0677">Repeat</keyword>
<evidence type="ECO:0000256" key="5">
    <source>
        <dbReference type="SAM" id="MobiDB-lite"/>
    </source>
</evidence>
<dbReference type="InterPro" id="IPR014756">
    <property type="entry name" value="Ig_E-set"/>
</dbReference>
<feature type="compositionally biased region" description="Polar residues" evidence="5">
    <location>
        <begin position="1"/>
        <end position="11"/>
    </location>
</feature>
<organism evidence="7 8">
    <name type="scientific">Hypsibius exemplaris</name>
    <name type="common">Freshwater tardigrade</name>
    <dbReference type="NCBI Taxonomy" id="2072580"/>
    <lineage>
        <taxon>Eukaryota</taxon>
        <taxon>Metazoa</taxon>
        <taxon>Ecdysozoa</taxon>
        <taxon>Tardigrada</taxon>
        <taxon>Eutardigrada</taxon>
        <taxon>Parachela</taxon>
        <taxon>Hypsibioidea</taxon>
        <taxon>Hypsibiidae</taxon>
        <taxon>Hypsibius</taxon>
    </lineage>
</organism>
<feature type="region of interest" description="Disordered" evidence="5">
    <location>
        <begin position="521"/>
        <end position="543"/>
    </location>
</feature>
<dbReference type="SUPFAM" id="SSF47576">
    <property type="entry name" value="Calponin-homology domain, CH-domain"/>
    <property type="match status" value="1"/>
</dbReference>
<keyword evidence="8" id="KW-1185">Reference proteome</keyword>
<dbReference type="SMART" id="SM00033">
    <property type="entry name" value="CH"/>
    <property type="match status" value="2"/>
</dbReference>
<feature type="region of interest" description="Disordered" evidence="5">
    <location>
        <begin position="1"/>
        <end position="65"/>
    </location>
</feature>
<evidence type="ECO:0000259" key="6">
    <source>
        <dbReference type="PROSITE" id="PS50021"/>
    </source>
</evidence>
<dbReference type="Gene3D" id="2.60.40.10">
    <property type="entry name" value="Immunoglobulins"/>
    <property type="match status" value="3"/>
</dbReference>
<protein>
    <submittedName>
        <fullName evidence="7">Filamin-B</fullName>
    </submittedName>
</protein>
<dbReference type="EMBL" id="MTYJ01000131">
    <property type="protein sequence ID" value="OQV13057.1"/>
    <property type="molecule type" value="Genomic_DNA"/>
</dbReference>
<comment type="caution">
    <text evidence="7">The sequence shown here is derived from an EMBL/GenBank/DDBJ whole genome shotgun (WGS) entry which is preliminary data.</text>
</comment>
<dbReference type="Proteomes" id="UP000192578">
    <property type="component" value="Unassembled WGS sequence"/>
</dbReference>
<feature type="repeat" description="Filamin" evidence="4">
    <location>
        <begin position="421"/>
        <end position="501"/>
    </location>
</feature>
<dbReference type="PROSITE" id="PS00020">
    <property type="entry name" value="ACTININ_2"/>
    <property type="match status" value="1"/>
</dbReference>
<comment type="similarity">
    <text evidence="1">Belongs to the filamin family.</text>
</comment>
<reference evidence="8" key="1">
    <citation type="submission" date="2017-01" db="EMBL/GenBank/DDBJ databases">
        <title>Comparative genomics of anhydrobiosis in the tardigrade Hypsibius dujardini.</title>
        <authorList>
            <person name="Yoshida Y."/>
            <person name="Koutsovoulos G."/>
            <person name="Laetsch D."/>
            <person name="Stevens L."/>
            <person name="Kumar S."/>
            <person name="Horikawa D."/>
            <person name="Ishino K."/>
            <person name="Komine S."/>
            <person name="Tomita M."/>
            <person name="Blaxter M."/>
            <person name="Arakawa K."/>
        </authorList>
    </citation>
    <scope>NUCLEOTIDE SEQUENCE [LARGE SCALE GENOMIC DNA]</scope>
    <source>
        <strain evidence="8">Z151</strain>
    </source>
</reference>
<dbReference type="InterPro" id="IPR044801">
    <property type="entry name" value="Filamin"/>
</dbReference>
<dbReference type="SUPFAM" id="SSF81296">
    <property type="entry name" value="E set domains"/>
    <property type="match status" value="3"/>
</dbReference>
<keyword evidence="3" id="KW-0009">Actin-binding</keyword>
<dbReference type="FunFam" id="2.60.40.10:FF:000096">
    <property type="entry name" value="filamin-C isoform X2"/>
    <property type="match status" value="1"/>
</dbReference>
<dbReference type="FunFam" id="1.10.418.10:FF:000006">
    <property type="entry name" value="Filamin-B isoform A"/>
    <property type="match status" value="1"/>
</dbReference>
<evidence type="ECO:0000313" key="7">
    <source>
        <dbReference type="EMBL" id="OQV13057.1"/>
    </source>
</evidence>
<dbReference type="InterPro" id="IPR001589">
    <property type="entry name" value="Actinin_actin-bd_CS"/>
</dbReference>
<dbReference type="GO" id="GO:0030036">
    <property type="term" value="P:actin cytoskeleton organization"/>
    <property type="evidence" value="ECO:0007669"/>
    <property type="project" value="InterPro"/>
</dbReference>
<evidence type="ECO:0000256" key="1">
    <source>
        <dbReference type="ARBA" id="ARBA00009238"/>
    </source>
</evidence>
<evidence type="ECO:0000256" key="2">
    <source>
        <dbReference type="ARBA" id="ARBA00022737"/>
    </source>
</evidence>
<dbReference type="PANTHER" id="PTHR38537:SF8">
    <property type="entry name" value="FILAMIN-A"/>
    <property type="match status" value="1"/>
</dbReference>
<gene>
    <name evidence="7" type="ORF">BV898_12714</name>
</gene>
<dbReference type="InterPro" id="IPR017868">
    <property type="entry name" value="Filamin/ABP280_repeat-like"/>
</dbReference>
<proteinExistence type="inferred from homology"/>
<dbReference type="Gene3D" id="1.10.418.10">
    <property type="entry name" value="Calponin-like domain"/>
    <property type="match status" value="2"/>
</dbReference>
<evidence type="ECO:0000256" key="3">
    <source>
        <dbReference type="ARBA" id="ARBA00023203"/>
    </source>
</evidence>
<dbReference type="CDD" id="cd21230">
    <property type="entry name" value="CH_FLN_rpt2"/>
    <property type="match status" value="1"/>
</dbReference>
<evidence type="ECO:0000256" key="4">
    <source>
        <dbReference type="PROSITE-ProRule" id="PRU00087"/>
    </source>
</evidence>
<dbReference type="GO" id="GO:0051015">
    <property type="term" value="F:actin filament binding"/>
    <property type="evidence" value="ECO:0007669"/>
    <property type="project" value="InterPro"/>
</dbReference>